<dbReference type="Pfam" id="PF08241">
    <property type="entry name" value="Methyltransf_11"/>
    <property type="match status" value="1"/>
</dbReference>
<proteinExistence type="predicted"/>
<accession>A0A2M6W9Z0</accession>
<dbReference type="EMBL" id="PFBP01000051">
    <property type="protein sequence ID" value="PIT89574.1"/>
    <property type="molecule type" value="Genomic_DNA"/>
</dbReference>
<dbReference type="AlphaFoldDB" id="A0A2M6W9Z0"/>
<dbReference type="GO" id="GO:0032259">
    <property type="term" value="P:methylation"/>
    <property type="evidence" value="ECO:0007669"/>
    <property type="project" value="UniProtKB-KW"/>
</dbReference>
<dbReference type="SUPFAM" id="SSF53335">
    <property type="entry name" value="S-adenosyl-L-methionine-dependent methyltransferases"/>
    <property type="match status" value="1"/>
</dbReference>
<gene>
    <name evidence="2" type="ORF">COU23_03135</name>
</gene>
<organism evidence="2 3">
    <name type="scientific">Candidatus Kuenenbacteria bacterium CG10_big_fil_rev_8_21_14_0_10_36_11</name>
    <dbReference type="NCBI Taxonomy" id="1974618"/>
    <lineage>
        <taxon>Bacteria</taxon>
        <taxon>Candidatus Kueneniibacteriota</taxon>
    </lineage>
</organism>
<dbReference type="InterPro" id="IPR029063">
    <property type="entry name" value="SAM-dependent_MTases_sf"/>
</dbReference>
<evidence type="ECO:0000259" key="1">
    <source>
        <dbReference type="Pfam" id="PF08241"/>
    </source>
</evidence>
<dbReference type="GO" id="GO:0008757">
    <property type="term" value="F:S-adenosylmethionine-dependent methyltransferase activity"/>
    <property type="evidence" value="ECO:0007669"/>
    <property type="project" value="InterPro"/>
</dbReference>
<feature type="domain" description="Methyltransferase type 11" evidence="1">
    <location>
        <begin position="30"/>
        <end position="82"/>
    </location>
</feature>
<name>A0A2M6W9Z0_9BACT</name>
<dbReference type="Gene3D" id="3.40.50.150">
    <property type="entry name" value="Vaccinia Virus protein VP39"/>
    <property type="match status" value="1"/>
</dbReference>
<dbReference type="InterPro" id="IPR013216">
    <property type="entry name" value="Methyltransf_11"/>
</dbReference>
<sequence>MNDYKKIDLGCGLSKRDPESIGVDWVKLPGVDVVCDINQGLPFQDDEIDEVYSRHTFEHINDIFFVMKEIYRIIKPTGTLIIKVPHFSCPTGYSDLTHKSFFGIYSFQCFDPDYSKHNYREVGEAKFKLVSARLSFHYGPLSKFFEWMFNKFQAKYERYLCYIFPAYDIKFVLKPVK</sequence>
<dbReference type="Proteomes" id="UP000231464">
    <property type="component" value="Unassembled WGS sequence"/>
</dbReference>
<evidence type="ECO:0000313" key="2">
    <source>
        <dbReference type="EMBL" id="PIT89574.1"/>
    </source>
</evidence>
<protein>
    <submittedName>
        <fullName evidence="2">SAM-dependent methyltransferase</fullName>
    </submittedName>
</protein>
<comment type="caution">
    <text evidence="2">The sequence shown here is derived from an EMBL/GenBank/DDBJ whole genome shotgun (WGS) entry which is preliminary data.</text>
</comment>
<evidence type="ECO:0000313" key="3">
    <source>
        <dbReference type="Proteomes" id="UP000231464"/>
    </source>
</evidence>
<dbReference type="CDD" id="cd02440">
    <property type="entry name" value="AdoMet_MTases"/>
    <property type="match status" value="1"/>
</dbReference>
<keyword evidence="2" id="KW-0808">Transferase</keyword>
<reference evidence="3" key="1">
    <citation type="submission" date="2017-09" db="EMBL/GenBank/DDBJ databases">
        <title>Depth-based differentiation of microbial function through sediment-hosted aquifers and enrichment of novel symbionts in the deep terrestrial subsurface.</title>
        <authorList>
            <person name="Probst A.J."/>
            <person name="Ladd B."/>
            <person name="Jarett J.K."/>
            <person name="Geller-Mcgrath D.E."/>
            <person name="Sieber C.M.K."/>
            <person name="Emerson J.B."/>
            <person name="Anantharaman K."/>
            <person name="Thomas B.C."/>
            <person name="Malmstrom R."/>
            <person name="Stieglmeier M."/>
            <person name="Klingl A."/>
            <person name="Woyke T."/>
            <person name="Ryan C.M."/>
            <person name="Banfield J.F."/>
        </authorList>
    </citation>
    <scope>NUCLEOTIDE SEQUENCE [LARGE SCALE GENOMIC DNA]</scope>
</reference>
<keyword evidence="2" id="KW-0489">Methyltransferase</keyword>